<feature type="signal peptide" evidence="1">
    <location>
        <begin position="1"/>
        <end position="19"/>
    </location>
</feature>
<dbReference type="EMBL" id="JBHUIW010000018">
    <property type="protein sequence ID" value="MFD2183605.1"/>
    <property type="molecule type" value="Genomic_DNA"/>
</dbReference>
<name>A0ABW5AMZ5_9BRAD</name>
<dbReference type="Pfam" id="PF12275">
    <property type="entry name" value="DUF3616"/>
    <property type="match status" value="1"/>
</dbReference>
<protein>
    <submittedName>
        <fullName evidence="3">DUF3616 domain-containing protein</fullName>
    </submittedName>
</protein>
<proteinExistence type="predicted"/>
<evidence type="ECO:0000313" key="3">
    <source>
        <dbReference type="EMBL" id="MFD2183605.1"/>
    </source>
</evidence>
<reference evidence="4" key="1">
    <citation type="journal article" date="2019" name="Int. J. Syst. Evol. Microbiol.">
        <title>The Global Catalogue of Microorganisms (GCM) 10K type strain sequencing project: providing services to taxonomists for standard genome sequencing and annotation.</title>
        <authorList>
            <consortium name="The Broad Institute Genomics Platform"/>
            <consortium name="The Broad Institute Genome Sequencing Center for Infectious Disease"/>
            <person name="Wu L."/>
            <person name="Ma J."/>
        </authorList>
    </citation>
    <scope>NUCLEOTIDE SEQUENCE [LARGE SCALE GENOMIC DNA]</scope>
    <source>
        <strain evidence="4">CGMCC 1.6774</strain>
    </source>
</reference>
<evidence type="ECO:0000256" key="1">
    <source>
        <dbReference type="SAM" id="SignalP"/>
    </source>
</evidence>
<sequence length="340" mass="36286">MLAVVLGGTLWLAGLGAPAAAEKPALAPETKSWSVDGDFARKAADETPRTRARMNLSGAACAPTRPRFASCLIVNDEKKYAQFFSVKDRTLAPGAVIRLVGKDVKGDPDAEGAAFADRFFYVIGSHGRPRHGDGAGRSRFVVLRFPVDARGRPAFEVSEEEPTGVEVSSRLGEAIRDAAGLGAFYDQPLDHNGVNIEGIAVKDGRMHLGFRGPSVDGDGFVLSVDADAVFTPDEPLHPKVTRLRLGKTTGIRDLAAVRDGLIVLTGPVNEQAVVPALWHWNDKSGALTPLGTLTPAKGLPEDAKAETVLVLQDAPKRPLRVLILYDGAENGAPTEYRVKR</sequence>
<comment type="caution">
    <text evidence="3">The sequence shown here is derived from an EMBL/GenBank/DDBJ whole genome shotgun (WGS) entry which is preliminary data.</text>
</comment>
<organism evidence="3 4">
    <name type="scientific">Rhodoplanes azumiensis</name>
    <dbReference type="NCBI Taxonomy" id="1897628"/>
    <lineage>
        <taxon>Bacteria</taxon>
        <taxon>Pseudomonadati</taxon>
        <taxon>Pseudomonadota</taxon>
        <taxon>Alphaproteobacteria</taxon>
        <taxon>Hyphomicrobiales</taxon>
        <taxon>Nitrobacteraceae</taxon>
        <taxon>Rhodoplanes</taxon>
    </lineage>
</organism>
<feature type="domain" description="DUF3616" evidence="2">
    <location>
        <begin position="108"/>
        <end position="329"/>
    </location>
</feature>
<keyword evidence="4" id="KW-1185">Reference proteome</keyword>
<accession>A0ABW5AMZ5</accession>
<dbReference type="Proteomes" id="UP001597314">
    <property type="component" value="Unassembled WGS sequence"/>
</dbReference>
<dbReference type="InterPro" id="IPR022060">
    <property type="entry name" value="DUF3616"/>
</dbReference>
<dbReference type="RefSeq" id="WP_378478760.1">
    <property type="nucleotide sequence ID" value="NZ_JBHUIW010000018.1"/>
</dbReference>
<evidence type="ECO:0000313" key="4">
    <source>
        <dbReference type="Proteomes" id="UP001597314"/>
    </source>
</evidence>
<feature type="chain" id="PRO_5045261668" evidence="1">
    <location>
        <begin position="20"/>
        <end position="340"/>
    </location>
</feature>
<keyword evidence="1" id="KW-0732">Signal</keyword>
<evidence type="ECO:0000259" key="2">
    <source>
        <dbReference type="Pfam" id="PF12275"/>
    </source>
</evidence>
<gene>
    <name evidence="3" type="ORF">ACFSOX_15725</name>
</gene>